<dbReference type="InterPro" id="IPR005495">
    <property type="entry name" value="LptG/LptF_permease"/>
</dbReference>
<dbReference type="Pfam" id="PF03739">
    <property type="entry name" value="LptF_LptG"/>
    <property type="match status" value="1"/>
</dbReference>
<protein>
    <submittedName>
        <fullName evidence="7">LptF/LptG family permease</fullName>
    </submittedName>
</protein>
<evidence type="ECO:0000313" key="11">
    <source>
        <dbReference type="EMBL" id="EAK5104130.1"/>
    </source>
</evidence>
<evidence type="ECO:0000313" key="14">
    <source>
        <dbReference type="Proteomes" id="UP000352088"/>
    </source>
</evidence>
<evidence type="ECO:0000313" key="19">
    <source>
        <dbReference type="Proteomes" id="UP000557830"/>
    </source>
</evidence>
<comment type="subcellular location">
    <subcellularLocation>
        <location evidence="1">Cell membrane</location>
        <topology evidence="1">Multi-pass membrane protein</topology>
    </subcellularLocation>
</comment>
<dbReference type="RefSeq" id="WP_002776751.1">
    <property type="nucleotide sequence ID" value="NZ_AANHVQ020000006.1"/>
</dbReference>
<feature type="transmembrane region" description="Helical" evidence="6">
    <location>
        <begin position="290"/>
        <end position="308"/>
    </location>
</feature>
<evidence type="ECO:0000256" key="4">
    <source>
        <dbReference type="ARBA" id="ARBA00022989"/>
    </source>
</evidence>
<gene>
    <name evidence="11" type="ORF">B9Q54_07620</name>
    <name evidence="8" type="ORF">BU953_03590</name>
    <name evidence="9" type="ORF">BZ274_02085</name>
    <name evidence="10" type="ORF">C6T04_08165</name>
    <name evidence="12" type="ORF">DSX26_05615</name>
    <name evidence="13" type="ORF">DYU70_08325</name>
    <name evidence="7" type="ORF">ES716_04275</name>
</gene>
<dbReference type="GO" id="GO:0043190">
    <property type="term" value="C:ATP-binding cassette (ABC) transporter complex"/>
    <property type="evidence" value="ECO:0007669"/>
    <property type="project" value="TreeGrafter"/>
</dbReference>
<sequence>MKLALRYVLNQFLSTNLSIFFVLFTIVSMVFFIQLAKLTSSIEINFADLLKLYGFMLPRILIFTLPIAFFIALTLALFRLSRENESIVLFTLGFSPKILAKFFLKIAALVSALMLIIALVMIPIVFELQDNFVNFKKTQVKFNYKTGEFGQRFLEWMIFIEKQESDRYENIIMYHPKRNIEDKEQLIIAKEATAQRNEDSFAFKLSNGKMYNFENGQTLFIGNFDKLIVNTQFNDQNLQTKKFYEYWNDLNTNPKRAKEFVIYVTIALFPLASTLFALSFGIVTYRYEKGFIYFGMFGVIAVYFGLLSSFSQPPILACIGIFALSFIASIVCFKKMILSRY</sequence>
<keyword evidence="2" id="KW-1003">Cell membrane</keyword>
<dbReference type="KEGG" id="ccoo:ATE51_01990"/>
<comment type="caution">
    <text evidence="7">The sequence shown here is derived from an EMBL/GenBank/DDBJ whole genome shotgun (WGS) entry which is preliminary data.</text>
</comment>
<feature type="transmembrane region" description="Helical" evidence="6">
    <location>
        <begin position="314"/>
        <end position="333"/>
    </location>
</feature>
<dbReference type="PANTHER" id="PTHR33529:SF7">
    <property type="entry name" value="LIPOPOLYSACCHARIDE EXPORT SYSTEM PERMEASE PROTEIN LPTF"/>
    <property type="match status" value="1"/>
</dbReference>
<feature type="transmembrane region" description="Helical" evidence="6">
    <location>
        <begin position="12"/>
        <end position="36"/>
    </location>
</feature>
<dbReference type="EMBL" id="AACGUZ010000014">
    <property type="protein sequence ID" value="EAK5104130.1"/>
    <property type="molecule type" value="Genomic_DNA"/>
</dbReference>
<dbReference type="EMBL" id="AACQHW010000005">
    <property type="protein sequence ID" value="EAL6850943.1"/>
    <property type="molecule type" value="Genomic_DNA"/>
</dbReference>
<dbReference type="Proteomes" id="UP000411403">
    <property type="component" value="Unassembled WGS sequence"/>
</dbReference>
<evidence type="ECO:0000256" key="5">
    <source>
        <dbReference type="ARBA" id="ARBA00023136"/>
    </source>
</evidence>
<reference evidence="7 20" key="2">
    <citation type="submission" date="2019-01" db="EMBL/GenBank/DDBJ databases">
        <authorList>
            <consortium name="PulseNet: The National Subtyping Network for Foodborne Disease Surveillance"/>
            <person name="Tarr C.L."/>
            <person name="Trees E."/>
            <person name="Katz L.S."/>
            <person name="Carleton-Romer H.A."/>
            <person name="Stroika S."/>
            <person name="Kucerova Z."/>
            <person name="Roache K.F."/>
            <person name="Sabol A.L."/>
            <person name="Besser J."/>
            <person name="Gerner-Smidt P."/>
        </authorList>
    </citation>
    <scope>NUCLEOTIDE SEQUENCE [LARGE SCALE GENOMIC DNA]</scope>
    <source>
        <strain evidence="9 16">PNUSAC001435</strain>
        <strain evidence="7 20">PNUSAC007828</strain>
    </source>
</reference>
<evidence type="ECO:0000313" key="20">
    <source>
        <dbReference type="Proteomes" id="UP000576616"/>
    </source>
</evidence>
<dbReference type="EMBL" id="AACBVJ010000003">
    <property type="protein sequence ID" value="EAJ9196973.1"/>
    <property type="molecule type" value="Genomic_DNA"/>
</dbReference>
<evidence type="ECO:0000313" key="7">
    <source>
        <dbReference type="EMBL" id="EAH8157139.1"/>
    </source>
</evidence>
<evidence type="ECO:0000256" key="6">
    <source>
        <dbReference type="SAM" id="Phobius"/>
    </source>
</evidence>
<evidence type="ECO:0000313" key="8">
    <source>
        <dbReference type="EMBL" id="EAJ1076705.1"/>
    </source>
</evidence>
<evidence type="ECO:0000313" key="18">
    <source>
        <dbReference type="Proteomes" id="UP000411403"/>
    </source>
</evidence>
<dbReference type="Proteomes" id="UP000409545">
    <property type="component" value="Unassembled WGS sequence"/>
</dbReference>
<feature type="transmembrane region" description="Helical" evidence="6">
    <location>
        <begin position="260"/>
        <end position="283"/>
    </location>
</feature>
<dbReference type="Proteomes" id="UP000382436">
    <property type="component" value="Unassembled WGS sequence"/>
</dbReference>
<keyword evidence="4 6" id="KW-1133">Transmembrane helix</keyword>
<dbReference type="EMBL" id="AABUYW010000005">
    <property type="protein sequence ID" value="EAJ1076705.1"/>
    <property type="molecule type" value="Genomic_DNA"/>
</dbReference>
<evidence type="ECO:0000313" key="15">
    <source>
        <dbReference type="Proteomes" id="UP000365807"/>
    </source>
</evidence>
<dbReference type="KEGG" id="ccof:VC76_04000"/>
<dbReference type="EMBL" id="AABKAB010000006">
    <property type="protein sequence ID" value="EAH8157139.1"/>
    <property type="molecule type" value="Genomic_DNA"/>
</dbReference>
<evidence type="ECO:0000313" key="17">
    <source>
        <dbReference type="Proteomes" id="UP000409545"/>
    </source>
</evidence>
<dbReference type="Proteomes" id="UP000557830">
    <property type="component" value="Unassembled WGS sequence"/>
</dbReference>
<name>A0A0Q2NEG3_CAMCO</name>
<keyword evidence="3 6" id="KW-0812">Transmembrane</keyword>
<evidence type="ECO:0000313" key="10">
    <source>
        <dbReference type="EMBL" id="EAK4358880.1"/>
    </source>
</evidence>
<feature type="transmembrane region" description="Helical" evidence="6">
    <location>
        <begin position="102"/>
        <end position="126"/>
    </location>
</feature>
<proteinExistence type="predicted"/>
<evidence type="ECO:0000256" key="2">
    <source>
        <dbReference type="ARBA" id="ARBA00022475"/>
    </source>
</evidence>
<dbReference type="Proteomes" id="UP000365807">
    <property type="component" value="Unassembled WGS sequence"/>
</dbReference>
<evidence type="ECO:0000256" key="3">
    <source>
        <dbReference type="ARBA" id="ARBA00022692"/>
    </source>
</evidence>
<dbReference type="AlphaFoldDB" id="A0A0Q2NEG3"/>
<evidence type="ECO:0000256" key="1">
    <source>
        <dbReference type="ARBA" id="ARBA00004651"/>
    </source>
</evidence>
<dbReference type="eggNOG" id="COG0795">
    <property type="taxonomic scope" value="Bacteria"/>
</dbReference>
<dbReference type="Proteomes" id="UP000352088">
    <property type="component" value="Unassembled WGS sequence"/>
</dbReference>
<evidence type="ECO:0000313" key="12">
    <source>
        <dbReference type="EMBL" id="EAL6850943.1"/>
    </source>
</evidence>
<keyword evidence="5 6" id="KW-0472">Membrane</keyword>
<evidence type="ECO:0000313" key="9">
    <source>
        <dbReference type="EMBL" id="EAJ9196973.1"/>
    </source>
</evidence>
<dbReference type="EMBL" id="AACSIE010000010">
    <property type="protein sequence ID" value="EAL9205151.1"/>
    <property type="molecule type" value="Genomic_DNA"/>
</dbReference>
<evidence type="ECO:0000313" key="16">
    <source>
        <dbReference type="Proteomes" id="UP000382436"/>
    </source>
</evidence>
<organism evidence="7 20">
    <name type="scientific">Campylobacter coli</name>
    <dbReference type="NCBI Taxonomy" id="195"/>
    <lineage>
        <taxon>Bacteria</taxon>
        <taxon>Pseudomonadati</taxon>
        <taxon>Campylobacterota</taxon>
        <taxon>Epsilonproteobacteria</taxon>
        <taxon>Campylobacterales</taxon>
        <taxon>Campylobacteraceae</taxon>
        <taxon>Campylobacter</taxon>
    </lineage>
</organism>
<dbReference type="Proteomes" id="UP000576616">
    <property type="component" value="Unassembled WGS sequence"/>
</dbReference>
<reference evidence="17 19" key="1">
    <citation type="submission" date="2018-05" db="EMBL/GenBank/DDBJ databases">
        <authorList>
            <consortium name="NARMS: The National Antimicrobial Resistance Monitoring System"/>
        </authorList>
    </citation>
    <scope>NUCLEOTIDE SEQUENCE [LARGE SCALE GENOMIC DNA]</scope>
    <source>
        <strain evidence="13 18">CVM N17C171</strain>
        <strain evidence="12 14">CVM N17C548</strain>
        <strain evidence="10 15">FSIS11807978</strain>
        <strain evidence="8 19">FSIS1609200</strain>
        <strain evidence="11 17">FSIS1711007</strain>
    </source>
</reference>
<dbReference type="EMBL" id="AACGFG010000013">
    <property type="protein sequence ID" value="EAK4358880.1"/>
    <property type="molecule type" value="Genomic_DNA"/>
</dbReference>
<feature type="transmembrane region" description="Helical" evidence="6">
    <location>
        <begin position="56"/>
        <end position="81"/>
    </location>
</feature>
<dbReference type="PANTHER" id="PTHR33529">
    <property type="entry name" value="SLR0882 PROTEIN-RELATED"/>
    <property type="match status" value="1"/>
</dbReference>
<dbReference type="GO" id="GO:0015920">
    <property type="term" value="P:lipopolysaccharide transport"/>
    <property type="evidence" value="ECO:0007669"/>
    <property type="project" value="TreeGrafter"/>
</dbReference>
<accession>A0A0Q2NEG3</accession>
<evidence type="ECO:0000313" key="13">
    <source>
        <dbReference type="EMBL" id="EAL9205151.1"/>
    </source>
</evidence>